<keyword evidence="6" id="KW-1185">Reference proteome</keyword>
<dbReference type="EMBL" id="JAGKQQ010000001">
    <property type="protein sequence ID" value="MBP3959283.1"/>
    <property type="molecule type" value="Genomic_DNA"/>
</dbReference>
<dbReference type="SUPFAM" id="SSF52266">
    <property type="entry name" value="SGNH hydrolase"/>
    <property type="match status" value="2"/>
</dbReference>
<dbReference type="Pfam" id="PF13472">
    <property type="entry name" value="Lipase_GDSL_2"/>
    <property type="match status" value="1"/>
</dbReference>
<sequence>MRRLPNRPVYSLACLMWLATISSLTGAEPAPLTVVAPKPNQVVQRTGFDPVAAAKEKPGHSAFGFADVALRLEPVKSPGHAAWEYRVVQLTGATGRDVPWTKLNVRAENAGPAATARVPAGGWYRLEIRCRQAEVVTHRGAVEPFGVGEVFVVAGQSYATNCNDEKLIVTDPQKRVVAWNAAKSTWGVANDPQPVPDGSTDGSIWPPVGDALVKEFGVPVAFANVAVGATATSQWAPDGVLHGRLVETGKALGAFRAVLWQQGESDVIAKTTTEKYVANVRAIRHTAATEWGTQPPWLLAKSTHHPTVYTDPEGESRIRKAIDELVARPGFQSGPDTDTLTGKYRGGAGSRRHFSALGQAKAAEMWADVLKKNLLAPRKVEETLADLHLLAPAWASPVVHRESSVLLQMKDEGPITARLAFPATEVLEVATADRRHRFDRDAVALSKDGLTLTFTKGASIESIPARTLFVPKGSPQSYAARVGHPNESLMYHAGRWFHDRNVEVTYRRRDEKIAADAIAGSLPKTAARLKAGEAFTLGVSGDSISTGADASVLSNAAPFQPGFAELVTAQLQARFDCRIALKNRAVGGWSVANGVQDLDKLLAEKPNLIVVAYGMNDVGRRDPKWFGEQTRTILDRIKAADKDIEVILVASMLGHGEWTATPRDMFPKYRDVLKGMTGPGVALADLTAVWELMLKNKHDLDLTGNGLNHPNDFGHRLYAQAILAVLNERK</sequence>
<feature type="domain" description="Sialate O-acetylesterase" evidence="3">
    <location>
        <begin position="149"/>
        <end position="286"/>
    </location>
</feature>
<accession>A0ABS5C049</accession>
<dbReference type="PANTHER" id="PTHR30383:SF5">
    <property type="entry name" value="SGNH HYDROLASE-TYPE ESTERASE DOMAIN-CONTAINING PROTEIN"/>
    <property type="match status" value="1"/>
</dbReference>
<keyword evidence="1" id="KW-0378">Hydrolase</keyword>
<dbReference type="CDD" id="cd00229">
    <property type="entry name" value="SGNH_hydrolase"/>
    <property type="match status" value="1"/>
</dbReference>
<dbReference type="PANTHER" id="PTHR30383">
    <property type="entry name" value="THIOESTERASE 1/PROTEASE 1/LYSOPHOSPHOLIPASE L1"/>
    <property type="match status" value="1"/>
</dbReference>
<dbReference type="RefSeq" id="WP_210659895.1">
    <property type="nucleotide sequence ID" value="NZ_JAGKQQ010000001.1"/>
</dbReference>
<dbReference type="InterPro" id="IPR051532">
    <property type="entry name" value="Ester_Hydrolysis_Enzymes"/>
</dbReference>
<evidence type="ECO:0000259" key="3">
    <source>
        <dbReference type="Pfam" id="PF03629"/>
    </source>
</evidence>
<dbReference type="Pfam" id="PF03629">
    <property type="entry name" value="SASA"/>
    <property type="match status" value="1"/>
</dbReference>
<feature type="chain" id="PRO_5047487488" description="SGNH hydrolase-type esterase domain-containing protein" evidence="2">
    <location>
        <begin position="27"/>
        <end position="730"/>
    </location>
</feature>
<protein>
    <recommendedName>
        <fullName evidence="7">SGNH hydrolase-type esterase domain-containing protein</fullName>
    </recommendedName>
</protein>
<reference evidence="5 6" key="1">
    <citation type="submission" date="2021-04" db="EMBL/GenBank/DDBJ databases">
        <authorList>
            <person name="Ivanova A."/>
        </authorList>
    </citation>
    <scope>NUCLEOTIDE SEQUENCE [LARGE SCALE GENOMIC DNA]</scope>
    <source>
        <strain evidence="5 6">G18</strain>
    </source>
</reference>
<evidence type="ECO:0008006" key="7">
    <source>
        <dbReference type="Google" id="ProtNLM"/>
    </source>
</evidence>
<gene>
    <name evidence="5" type="ORF">J8F10_28905</name>
</gene>
<dbReference type="InterPro" id="IPR005181">
    <property type="entry name" value="SASA"/>
</dbReference>
<evidence type="ECO:0000256" key="1">
    <source>
        <dbReference type="ARBA" id="ARBA00022801"/>
    </source>
</evidence>
<evidence type="ECO:0000259" key="4">
    <source>
        <dbReference type="Pfam" id="PF13472"/>
    </source>
</evidence>
<dbReference type="InterPro" id="IPR013830">
    <property type="entry name" value="SGNH_hydro"/>
</dbReference>
<dbReference type="InterPro" id="IPR036514">
    <property type="entry name" value="SGNH_hydro_sf"/>
</dbReference>
<feature type="domain" description="SGNH hydrolase-type esterase" evidence="4">
    <location>
        <begin position="541"/>
        <end position="717"/>
    </location>
</feature>
<name>A0ABS5C049_9BACT</name>
<evidence type="ECO:0000313" key="6">
    <source>
        <dbReference type="Proteomes" id="UP000676565"/>
    </source>
</evidence>
<feature type="signal peptide" evidence="2">
    <location>
        <begin position="1"/>
        <end position="26"/>
    </location>
</feature>
<dbReference type="Gene3D" id="3.40.50.1110">
    <property type="entry name" value="SGNH hydrolase"/>
    <property type="match status" value="2"/>
</dbReference>
<keyword evidence="2" id="KW-0732">Signal</keyword>
<evidence type="ECO:0000256" key="2">
    <source>
        <dbReference type="SAM" id="SignalP"/>
    </source>
</evidence>
<comment type="caution">
    <text evidence="5">The sequence shown here is derived from an EMBL/GenBank/DDBJ whole genome shotgun (WGS) entry which is preliminary data.</text>
</comment>
<organism evidence="5 6">
    <name type="scientific">Gemmata palustris</name>
    <dbReference type="NCBI Taxonomy" id="2822762"/>
    <lineage>
        <taxon>Bacteria</taxon>
        <taxon>Pseudomonadati</taxon>
        <taxon>Planctomycetota</taxon>
        <taxon>Planctomycetia</taxon>
        <taxon>Gemmatales</taxon>
        <taxon>Gemmataceae</taxon>
        <taxon>Gemmata</taxon>
    </lineage>
</organism>
<proteinExistence type="predicted"/>
<dbReference type="Proteomes" id="UP000676565">
    <property type="component" value="Unassembled WGS sequence"/>
</dbReference>
<evidence type="ECO:0000313" key="5">
    <source>
        <dbReference type="EMBL" id="MBP3959283.1"/>
    </source>
</evidence>